<name>A0A645GDH4_9ZZZZ</name>
<dbReference type="AlphaFoldDB" id="A0A645GDH4"/>
<sequence length="48" mass="5330">METVNPAFSMADAVFLITTPEVLTLKNIKASLLVFKELNYPTSNVNFP</sequence>
<organism evidence="1">
    <name type="scientific">bioreactor metagenome</name>
    <dbReference type="NCBI Taxonomy" id="1076179"/>
    <lineage>
        <taxon>unclassified sequences</taxon>
        <taxon>metagenomes</taxon>
        <taxon>ecological metagenomes</taxon>
    </lineage>
</organism>
<gene>
    <name evidence="1" type="ORF">SDC9_172353</name>
</gene>
<comment type="caution">
    <text evidence="1">The sequence shown here is derived from an EMBL/GenBank/DDBJ whole genome shotgun (WGS) entry which is preliminary data.</text>
</comment>
<dbReference type="EMBL" id="VSSQ01073961">
    <property type="protein sequence ID" value="MPN24947.1"/>
    <property type="molecule type" value="Genomic_DNA"/>
</dbReference>
<evidence type="ECO:0000313" key="1">
    <source>
        <dbReference type="EMBL" id="MPN24947.1"/>
    </source>
</evidence>
<protein>
    <submittedName>
        <fullName evidence="1">Uncharacterized protein</fullName>
    </submittedName>
</protein>
<proteinExistence type="predicted"/>
<reference evidence="1" key="1">
    <citation type="submission" date="2019-08" db="EMBL/GenBank/DDBJ databases">
        <authorList>
            <person name="Kucharzyk K."/>
            <person name="Murdoch R.W."/>
            <person name="Higgins S."/>
            <person name="Loffler F."/>
        </authorList>
    </citation>
    <scope>NUCLEOTIDE SEQUENCE</scope>
</reference>
<accession>A0A645GDH4</accession>